<feature type="transmembrane region" description="Helical" evidence="7">
    <location>
        <begin position="40"/>
        <end position="68"/>
    </location>
</feature>
<reference evidence="9" key="1">
    <citation type="submission" date="2020-05" db="EMBL/GenBank/DDBJ databases">
        <authorList>
            <person name="Chiriac C."/>
            <person name="Salcher M."/>
            <person name="Ghai R."/>
            <person name="Kavagutti S V."/>
        </authorList>
    </citation>
    <scope>NUCLEOTIDE SEQUENCE</scope>
</reference>
<evidence type="ECO:0000259" key="8">
    <source>
        <dbReference type="PROSITE" id="PS50928"/>
    </source>
</evidence>
<dbReference type="InterPro" id="IPR051393">
    <property type="entry name" value="ABC_transporter_permease"/>
</dbReference>
<dbReference type="EMBL" id="CAFBLH010000032">
    <property type="protein sequence ID" value="CAB4871870.1"/>
    <property type="molecule type" value="Genomic_DNA"/>
</dbReference>
<feature type="transmembrane region" description="Helical" evidence="7">
    <location>
        <begin position="178"/>
        <end position="197"/>
    </location>
</feature>
<feature type="transmembrane region" description="Helical" evidence="7">
    <location>
        <begin position="137"/>
        <end position="158"/>
    </location>
</feature>
<dbReference type="CDD" id="cd06261">
    <property type="entry name" value="TM_PBP2"/>
    <property type="match status" value="1"/>
</dbReference>
<dbReference type="InterPro" id="IPR035906">
    <property type="entry name" value="MetI-like_sf"/>
</dbReference>
<dbReference type="PANTHER" id="PTHR30193:SF37">
    <property type="entry name" value="INNER MEMBRANE ABC TRANSPORTER PERMEASE PROTEIN YCJO"/>
    <property type="match status" value="1"/>
</dbReference>
<evidence type="ECO:0000256" key="2">
    <source>
        <dbReference type="ARBA" id="ARBA00022448"/>
    </source>
</evidence>
<accession>A0A6J7DRI1</accession>
<comment type="subcellular location">
    <subcellularLocation>
        <location evidence="1">Cell membrane</location>
        <topology evidence="1">Multi-pass membrane protein</topology>
    </subcellularLocation>
</comment>
<dbReference type="GO" id="GO:0005886">
    <property type="term" value="C:plasma membrane"/>
    <property type="evidence" value="ECO:0007669"/>
    <property type="project" value="UniProtKB-SubCell"/>
</dbReference>
<keyword evidence="3" id="KW-1003">Cell membrane</keyword>
<evidence type="ECO:0000256" key="7">
    <source>
        <dbReference type="SAM" id="Phobius"/>
    </source>
</evidence>
<evidence type="ECO:0000256" key="1">
    <source>
        <dbReference type="ARBA" id="ARBA00004651"/>
    </source>
</evidence>
<evidence type="ECO:0000256" key="6">
    <source>
        <dbReference type="ARBA" id="ARBA00023136"/>
    </source>
</evidence>
<dbReference type="PROSITE" id="PS50928">
    <property type="entry name" value="ABC_TM1"/>
    <property type="match status" value="1"/>
</dbReference>
<keyword evidence="5 7" id="KW-1133">Transmembrane helix</keyword>
<dbReference type="PANTHER" id="PTHR30193">
    <property type="entry name" value="ABC TRANSPORTER PERMEASE PROTEIN"/>
    <property type="match status" value="1"/>
</dbReference>
<dbReference type="Pfam" id="PF00528">
    <property type="entry name" value="BPD_transp_1"/>
    <property type="match status" value="1"/>
</dbReference>
<keyword evidence="6 7" id="KW-0472">Membrane</keyword>
<evidence type="ECO:0000256" key="5">
    <source>
        <dbReference type="ARBA" id="ARBA00022989"/>
    </source>
</evidence>
<dbReference type="SUPFAM" id="SSF161098">
    <property type="entry name" value="MetI-like"/>
    <property type="match status" value="1"/>
</dbReference>
<dbReference type="GO" id="GO:0055085">
    <property type="term" value="P:transmembrane transport"/>
    <property type="evidence" value="ECO:0007669"/>
    <property type="project" value="InterPro"/>
</dbReference>
<keyword evidence="2" id="KW-0813">Transport</keyword>
<organism evidence="9">
    <name type="scientific">freshwater metagenome</name>
    <dbReference type="NCBI Taxonomy" id="449393"/>
    <lineage>
        <taxon>unclassified sequences</taxon>
        <taxon>metagenomes</taxon>
        <taxon>ecological metagenomes</taxon>
    </lineage>
</organism>
<protein>
    <submittedName>
        <fullName evidence="9">Unannotated protein</fullName>
    </submittedName>
</protein>
<evidence type="ECO:0000256" key="3">
    <source>
        <dbReference type="ARBA" id="ARBA00022475"/>
    </source>
</evidence>
<evidence type="ECO:0000256" key="4">
    <source>
        <dbReference type="ARBA" id="ARBA00022692"/>
    </source>
</evidence>
<proteinExistence type="predicted"/>
<feature type="domain" description="ABC transmembrane type-1" evidence="8">
    <location>
        <begin position="100"/>
        <end position="313"/>
    </location>
</feature>
<evidence type="ECO:0000313" key="9">
    <source>
        <dbReference type="EMBL" id="CAB4871870.1"/>
    </source>
</evidence>
<dbReference type="InterPro" id="IPR000515">
    <property type="entry name" value="MetI-like"/>
</dbReference>
<feature type="transmembrane region" description="Helical" evidence="7">
    <location>
        <begin position="244"/>
        <end position="266"/>
    </location>
</feature>
<feature type="transmembrane region" description="Helical" evidence="7">
    <location>
        <begin position="104"/>
        <end position="125"/>
    </location>
</feature>
<dbReference type="AlphaFoldDB" id="A0A6J7DRI1"/>
<feature type="transmembrane region" description="Helical" evidence="7">
    <location>
        <begin position="286"/>
        <end position="312"/>
    </location>
</feature>
<dbReference type="Gene3D" id="1.10.3720.10">
    <property type="entry name" value="MetI-like"/>
    <property type="match status" value="1"/>
</dbReference>
<name>A0A6J7DRI1_9ZZZZ</name>
<keyword evidence="4 7" id="KW-0812">Transmembrane</keyword>
<gene>
    <name evidence="9" type="ORF">UFOPK3342_01027</name>
</gene>
<sequence>MNSEPGIGIKLVDTVQETLEERKTVNVNKKSNFSKHYARLGFFMVLPSLSLFLAFAALPILFVFLISFCNWAGFDINKITWVGFNNYIEIVHDPVFWIAFKNTLLFTFITTILLNTLGFVFALIVNTGARFSGVFKTVIFLPVLLSAVIVGLMWSNVLGAFGAVNQFLMFIHVTSDPIFFLGDSTWAIWAIILATVWQFSGYDMILYHAGIQNIPENLIEAALLDGANRLMVIRYIIIPYLRPVISVVMLLNLIGGLRIFDIVYVMTRGGPNRATEVLTTYMYQKAFSLSFMGPASATAIVIIILAMAAAFFRSRGQEDE</sequence>